<reference evidence="1" key="1">
    <citation type="submission" date="2022-07" db="EMBL/GenBank/DDBJ databases">
        <title>Phylogenomic reconstructions and comparative analyses of Kickxellomycotina fungi.</title>
        <authorList>
            <person name="Reynolds N.K."/>
            <person name="Stajich J.E."/>
            <person name="Barry K."/>
            <person name="Grigoriev I.V."/>
            <person name="Crous P."/>
            <person name="Smith M.E."/>
        </authorList>
    </citation>
    <scope>NUCLEOTIDE SEQUENCE</scope>
    <source>
        <strain evidence="1">CBS 109366</strain>
    </source>
</reference>
<gene>
    <name evidence="1" type="ORF">IWQ57_003442</name>
</gene>
<keyword evidence="2" id="KW-1185">Reference proteome</keyword>
<dbReference type="EMBL" id="JANBUJ010001118">
    <property type="protein sequence ID" value="KAJ2768655.1"/>
    <property type="molecule type" value="Genomic_DNA"/>
</dbReference>
<sequence>MHSQLAARCPNRQCARANRSPAATTAFCSHQCAYLYTLRTLRESASASPRRGARQAASSVQRAQPLLPGKSHTFLLVRCGIDPWAPADEIQMRQHSCHMLIIVLGRYMQSRNVADFAWPLENMSYCLSHLPEYASRWGAVAEAKSAAQRYHLLCSALMRLVATDAPYVHALLSGHIHPAEFYKSVFAQ</sequence>
<organism evidence="1 2">
    <name type="scientific">Coemansia nantahalensis</name>
    <dbReference type="NCBI Taxonomy" id="2789366"/>
    <lineage>
        <taxon>Eukaryota</taxon>
        <taxon>Fungi</taxon>
        <taxon>Fungi incertae sedis</taxon>
        <taxon>Zoopagomycota</taxon>
        <taxon>Kickxellomycotina</taxon>
        <taxon>Kickxellomycetes</taxon>
        <taxon>Kickxellales</taxon>
        <taxon>Kickxellaceae</taxon>
        <taxon>Coemansia</taxon>
    </lineage>
</organism>
<dbReference type="Proteomes" id="UP001140234">
    <property type="component" value="Unassembled WGS sequence"/>
</dbReference>
<evidence type="ECO:0000313" key="2">
    <source>
        <dbReference type="Proteomes" id="UP001140234"/>
    </source>
</evidence>
<accession>A0ACC1JW71</accession>
<name>A0ACC1JW71_9FUNG</name>
<comment type="caution">
    <text evidence="1">The sequence shown here is derived from an EMBL/GenBank/DDBJ whole genome shotgun (WGS) entry which is preliminary data.</text>
</comment>
<protein>
    <submittedName>
        <fullName evidence="1">Uncharacterized protein</fullName>
    </submittedName>
</protein>
<evidence type="ECO:0000313" key="1">
    <source>
        <dbReference type="EMBL" id="KAJ2768655.1"/>
    </source>
</evidence>
<proteinExistence type="predicted"/>